<dbReference type="Pfam" id="PF00849">
    <property type="entry name" value="PseudoU_synth_2"/>
    <property type="match status" value="1"/>
</dbReference>
<dbReference type="PANTHER" id="PTHR21600">
    <property type="entry name" value="MITOCHONDRIAL RNA PSEUDOURIDINE SYNTHASE"/>
    <property type="match status" value="1"/>
</dbReference>
<dbReference type="PROSITE" id="PS01129">
    <property type="entry name" value="PSI_RLU"/>
    <property type="match status" value="1"/>
</dbReference>
<sequence>MTDNFSKPFRMPESVPPTPELAAQLQKLAHTVSHPMRGAGLLLEKDGSTRILTALSDERFPGSAGMPPAEISWSSFYRNLEESGERLNPETPVETAGGRRVDLSRFFEHSAPAWASKPGRNRNLWRGAILRELQSAPVSVINTWREHFCDWRPVELLETRAGTPFSFEARTVGAPYSVRTFTRPLIASLMPEVEQAPRIPFSLGKNPDFEVLYEDQDSIAILKPSGIPSVPGILEPVNMKSVLEEKTGPLYTVHRLDQGTSGVLLFAKNAAAAASLSDAFASRLTRKTYTAILEGETGIAGSVETLRLPLGGDPFDLPRQIVLSESNRGKSAKSAAEIIAVSEHRGFARTLVRLHPETGRTHQLRIHMALGFGCPILGDALYGKRGLFELREPRLYLHLEELTFPRVSDGKPVTVRIDSGFSSLL</sequence>
<dbReference type="GO" id="GO:0000455">
    <property type="term" value="P:enzyme-directed rRNA pseudouridine synthesis"/>
    <property type="evidence" value="ECO:0007669"/>
    <property type="project" value="TreeGrafter"/>
</dbReference>
<keyword evidence="3" id="KW-1185">Reference proteome</keyword>
<dbReference type="GO" id="GO:0009982">
    <property type="term" value="F:pseudouridine synthase activity"/>
    <property type="evidence" value="ECO:0007669"/>
    <property type="project" value="InterPro"/>
</dbReference>
<evidence type="ECO:0000259" key="1">
    <source>
        <dbReference type="Pfam" id="PF00849"/>
    </source>
</evidence>
<dbReference type="Gene3D" id="3.30.2350.10">
    <property type="entry name" value="Pseudouridine synthase"/>
    <property type="match status" value="1"/>
</dbReference>
<dbReference type="InterPro" id="IPR006145">
    <property type="entry name" value="PsdUridine_synth_RsuA/RluA"/>
</dbReference>
<comment type="caution">
    <text evidence="2">The sequence shown here is derived from an EMBL/GenBank/DDBJ whole genome shotgun (WGS) entry which is preliminary data.</text>
</comment>
<dbReference type="GO" id="GO:0140098">
    <property type="term" value="F:catalytic activity, acting on RNA"/>
    <property type="evidence" value="ECO:0007669"/>
    <property type="project" value="UniProtKB-ARBA"/>
</dbReference>
<feature type="domain" description="Pseudouridine synthase RsuA/RluA-like" evidence="1">
    <location>
        <begin position="219"/>
        <end position="369"/>
    </location>
</feature>
<dbReference type="InterPro" id="IPR050188">
    <property type="entry name" value="RluA_PseudoU_synthase"/>
</dbReference>
<name>A0A388SDJ3_9BURK</name>
<reference evidence="2 3" key="1">
    <citation type="journal article" date="2018" name="Int. J. Syst. Evol. Microbiol.">
        <title>Mesosutterella multiformis gen. nov., sp. nov., a member of the family Sutterellaceae and Sutterella megalosphaeroides sp. nov., isolated from human faeces.</title>
        <authorList>
            <person name="Sakamoto M."/>
            <person name="Ikeyama N."/>
            <person name="Kunihiro T."/>
            <person name="Iino T."/>
            <person name="Yuki M."/>
            <person name="Ohkuma M."/>
        </authorList>
    </citation>
    <scope>NUCLEOTIDE SEQUENCE [LARGE SCALE GENOMIC DNA]</scope>
    <source>
        <strain evidence="2 3">4NBBH2</strain>
    </source>
</reference>
<accession>A0A401LM33</accession>
<dbReference type="InterPro" id="IPR006224">
    <property type="entry name" value="PsdUridine_synth_RluA-like_CS"/>
</dbReference>
<dbReference type="RefSeq" id="WP_116270534.1">
    <property type="nucleotide sequence ID" value="NZ_BGZJ01000001.1"/>
</dbReference>
<proteinExistence type="predicted"/>
<dbReference type="Proteomes" id="UP000266091">
    <property type="component" value="Unassembled WGS sequence"/>
</dbReference>
<dbReference type="SUPFAM" id="SSF55120">
    <property type="entry name" value="Pseudouridine synthase"/>
    <property type="match status" value="1"/>
</dbReference>
<evidence type="ECO:0000313" key="3">
    <source>
        <dbReference type="Proteomes" id="UP000266091"/>
    </source>
</evidence>
<dbReference type="PANTHER" id="PTHR21600:SF89">
    <property type="entry name" value="RIBOSOMAL LARGE SUBUNIT PSEUDOURIDINE SYNTHASE A"/>
    <property type="match status" value="1"/>
</dbReference>
<dbReference type="GO" id="GO:0003723">
    <property type="term" value="F:RNA binding"/>
    <property type="evidence" value="ECO:0007669"/>
    <property type="project" value="InterPro"/>
</dbReference>
<dbReference type="AlphaFoldDB" id="A0A388SDJ3"/>
<organism evidence="2 3">
    <name type="scientific">Mesosutterella multiformis</name>
    <dbReference type="NCBI Taxonomy" id="2259133"/>
    <lineage>
        <taxon>Bacteria</taxon>
        <taxon>Pseudomonadati</taxon>
        <taxon>Pseudomonadota</taxon>
        <taxon>Betaproteobacteria</taxon>
        <taxon>Burkholderiales</taxon>
        <taxon>Sutterellaceae</taxon>
        <taxon>Mesosutterella</taxon>
    </lineage>
</organism>
<dbReference type="OrthoDB" id="9785808at2"/>
<dbReference type="EMBL" id="BGZJ01000001">
    <property type="protein sequence ID" value="GBO94316.1"/>
    <property type="molecule type" value="Genomic_DNA"/>
</dbReference>
<protein>
    <recommendedName>
        <fullName evidence="1">Pseudouridine synthase RsuA/RluA-like domain-containing protein</fullName>
    </recommendedName>
</protein>
<gene>
    <name evidence="2" type="ORF">MESMUL_16700</name>
</gene>
<evidence type="ECO:0000313" key="2">
    <source>
        <dbReference type="EMBL" id="GBO94316.1"/>
    </source>
</evidence>
<accession>A0A388SDJ3</accession>
<dbReference type="InterPro" id="IPR020103">
    <property type="entry name" value="PsdUridine_synth_cat_dom_sf"/>
</dbReference>
<dbReference type="CDD" id="cd02869">
    <property type="entry name" value="PseudoU_synth_RluA_like"/>
    <property type="match status" value="1"/>
</dbReference>